<dbReference type="PANTHER" id="PTHR34475">
    <property type="match status" value="1"/>
</dbReference>
<dbReference type="SUPFAM" id="SSF47413">
    <property type="entry name" value="lambda repressor-like DNA-binding domains"/>
    <property type="match status" value="1"/>
</dbReference>
<dbReference type="Pfam" id="PF13464">
    <property type="entry name" value="RodZ_C"/>
    <property type="match status" value="1"/>
</dbReference>
<feature type="compositionally biased region" description="Acidic residues" evidence="1">
    <location>
        <begin position="213"/>
        <end position="225"/>
    </location>
</feature>
<accession>A0A1H2ZMG4</accession>
<feature type="compositionally biased region" description="Acidic residues" evidence="1">
    <location>
        <begin position="193"/>
        <end position="206"/>
    </location>
</feature>
<dbReference type="STRING" id="574349.SAMN05443545_104197"/>
<dbReference type="PROSITE" id="PS50943">
    <property type="entry name" value="HTH_CROC1"/>
    <property type="match status" value="1"/>
</dbReference>
<dbReference type="CDD" id="cd00093">
    <property type="entry name" value="HTH_XRE"/>
    <property type="match status" value="1"/>
</dbReference>
<gene>
    <name evidence="4" type="ORF">SAMN05443545_104197</name>
</gene>
<protein>
    <submittedName>
        <fullName evidence="4">Transcriptional regulator, XRE family</fullName>
    </submittedName>
</protein>
<evidence type="ECO:0000256" key="1">
    <source>
        <dbReference type="SAM" id="MobiDB-lite"/>
    </source>
</evidence>
<feature type="compositionally biased region" description="Acidic residues" evidence="1">
    <location>
        <begin position="234"/>
        <end position="244"/>
    </location>
</feature>
<dbReference type="AlphaFoldDB" id="A0A1H2ZMG4"/>
<evidence type="ECO:0000313" key="5">
    <source>
        <dbReference type="Proteomes" id="UP000198500"/>
    </source>
</evidence>
<proteinExistence type="predicted"/>
<keyword evidence="2" id="KW-1133">Transmembrane helix</keyword>
<dbReference type="InterPro" id="IPR050400">
    <property type="entry name" value="Bact_Cytoskel_RodZ"/>
</dbReference>
<dbReference type="InterPro" id="IPR010982">
    <property type="entry name" value="Lambda_DNA-bd_dom_sf"/>
</dbReference>
<dbReference type="EMBL" id="FNNI01000004">
    <property type="protein sequence ID" value="SDX18702.1"/>
    <property type="molecule type" value="Genomic_DNA"/>
</dbReference>
<dbReference type="Gene3D" id="1.10.260.40">
    <property type="entry name" value="lambda repressor-like DNA-binding domains"/>
    <property type="match status" value="1"/>
</dbReference>
<dbReference type="PANTHER" id="PTHR34475:SF1">
    <property type="entry name" value="CYTOSKELETON PROTEIN RODZ"/>
    <property type="match status" value="1"/>
</dbReference>
<feature type="compositionally biased region" description="Acidic residues" evidence="1">
    <location>
        <begin position="260"/>
        <end position="277"/>
    </location>
</feature>
<dbReference type="InterPro" id="IPR001387">
    <property type="entry name" value="Cro/C1-type_HTH"/>
</dbReference>
<sequence length="379" mass="40773">MGETHYYDDPDADLAPQLSPGEQLKRERDAQGLSQEEVATSLNLRPAVVRGLENDDYNEVPVATYRRGYLRAYAHLLGISEQPIIAAYNAQFGTLDTEQKVTPVHVTKPPSRLGPWLFKLVTVLVIVGLIGLTLLWWQSRSGNDLLGLSDSEPVAVDTMEGDSGGDDASADDSESAAASDEEGAGSDDLPPLPEEDGEMGLVEDDTGGLTDTGELDETTSDEDSSSDSPADASDREDDATDESELVTSGSDVNLASGSEDTADDDDSESSADDDESQETASRSDTDDETSGDDTQERNAGRIELSFEEESWTEIFDANDERIFFGLQEAGSQATAEGEPPFRMTIGNASGVELRYLGETIDLEERTGSNNVARFTLDDE</sequence>
<feature type="compositionally biased region" description="Acidic residues" evidence="1">
    <location>
        <begin position="159"/>
        <end position="185"/>
    </location>
</feature>
<dbReference type="OrthoDB" id="9790252at2"/>
<dbReference type="InterPro" id="IPR025194">
    <property type="entry name" value="RodZ-like_C"/>
</dbReference>
<dbReference type="Pfam" id="PF13413">
    <property type="entry name" value="HTH_25"/>
    <property type="match status" value="1"/>
</dbReference>
<dbReference type="GO" id="GO:0003677">
    <property type="term" value="F:DNA binding"/>
    <property type="evidence" value="ECO:0007669"/>
    <property type="project" value="InterPro"/>
</dbReference>
<evidence type="ECO:0000313" key="4">
    <source>
        <dbReference type="EMBL" id="SDX18702.1"/>
    </source>
</evidence>
<dbReference type="SMART" id="SM00530">
    <property type="entry name" value="HTH_XRE"/>
    <property type="match status" value="1"/>
</dbReference>
<feature type="domain" description="HTH cro/C1-type" evidence="3">
    <location>
        <begin position="24"/>
        <end position="84"/>
    </location>
</feature>
<evidence type="ECO:0000256" key="2">
    <source>
        <dbReference type="SAM" id="Phobius"/>
    </source>
</evidence>
<keyword evidence="5" id="KW-1185">Reference proteome</keyword>
<reference evidence="4 5" key="1">
    <citation type="submission" date="2016-10" db="EMBL/GenBank/DDBJ databases">
        <authorList>
            <person name="de Groot N.N."/>
        </authorList>
    </citation>
    <scope>NUCLEOTIDE SEQUENCE [LARGE SCALE GENOMIC DNA]</scope>
    <source>
        <strain evidence="4 5">DSM 19219</strain>
    </source>
</reference>
<evidence type="ECO:0000259" key="3">
    <source>
        <dbReference type="PROSITE" id="PS50943"/>
    </source>
</evidence>
<keyword evidence="2" id="KW-0812">Transmembrane</keyword>
<name>A0A1H2ZMG4_9GAMM</name>
<organism evidence="4 5">
    <name type="scientific">Aidingimonas halophila</name>
    <dbReference type="NCBI Taxonomy" id="574349"/>
    <lineage>
        <taxon>Bacteria</taxon>
        <taxon>Pseudomonadati</taxon>
        <taxon>Pseudomonadota</taxon>
        <taxon>Gammaproteobacteria</taxon>
        <taxon>Oceanospirillales</taxon>
        <taxon>Halomonadaceae</taxon>
        <taxon>Aidingimonas</taxon>
    </lineage>
</organism>
<dbReference type="RefSeq" id="WP_092569214.1">
    <property type="nucleotide sequence ID" value="NZ_BMXH01000001.1"/>
</dbReference>
<dbReference type="Proteomes" id="UP000198500">
    <property type="component" value="Unassembled WGS sequence"/>
</dbReference>
<feature type="transmembrane region" description="Helical" evidence="2">
    <location>
        <begin position="116"/>
        <end position="137"/>
    </location>
</feature>
<feature type="region of interest" description="Disordered" evidence="1">
    <location>
        <begin position="156"/>
        <end position="305"/>
    </location>
</feature>
<keyword evidence="2" id="KW-0472">Membrane</keyword>